<feature type="compositionally biased region" description="Basic residues" evidence="1">
    <location>
        <begin position="29"/>
        <end position="44"/>
    </location>
</feature>
<name>A0A8S1E6M4_9PELO</name>
<reference evidence="2 3" key="1">
    <citation type="submission" date="2020-04" db="EMBL/GenBank/DDBJ databases">
        <authorList>
            <person name="Laetsch R D."/>
            <person name="Stevens L."/>
            <person name="Kumar S."/>
            <person name="Blaxter L. M."/>
        </authorList>
    </citation>
    <scope>NUCLEOTIDE SEQUENCE [LARGE SCALE GENOMIC DNA]</scope>
</reference>
<organism evidence="2 3">
    <name type="scientific">Caenorhabditis bovis</name>
    <dbReference type="NCBI Taxonomy" id="2654633"/>
    <lineage>
        <taxon>Eukaryota</taxon>
        <taxon>Metazoa</taxon>
        <taxon>Ecdysozoa</taxon>
        <taxon>Nematoda</taxon>
        <taxon>Chromadorea</taxon>
        <taxon>Rhabditida</taxon>
        <taxon>Rhabditina</taxon>
        <taxon>Rhabditomorpha</taxon>
        <taxon>Rhabditoidea</taxon>
        <taxon>Rhabditidae</taxon>
        <taxon>Peloderinae</taxon>
        <taxon>Caenorhabditis</taxon>
    </lineage>
</organism>
<protein>
    <recommendedName>
        <fullName evidence="4">IBR domain-containing protein</fullName>
    </recommendedName>
</protein>
<dbReference type="CDD" id="cd20335">
    <property type="entry name" value="BRcat_RBR"/>
    <property type="match status" value="1"/>
</dbReference>
<proteinExistence type="predicted"/>
<dbReference type="PANTHER" id="PTHR31063">
    <property type="entry name" value="PROTEIN CBG08668"/>
    <property type="match status" value="1"/>
</dbReference>
<feature type="region of interest" description="Disordered" evidence="1">
    <location>
        <begin position="1"/>
        <end position="44"/>
    </location>
</feature>
<gene>
    <name evidence="2" type="ORF">CBOVIS_LOCUS68</name>
</gene>
<dbReference type="Proteomes" id="UP000494206">
    <property type="component" value="Unassembled WGS sequence"/>
</dbReference>
<feature type="region of interest" description="Disordered" evidence="1">
    <location>
        <begin position="171"/>
        <end position="192"/>
    </location>
</feature>
<dbReference type="AlphaFoldDB" id="A0A8S1E6M4"/>
<evidence type="ECO:0008006" key="4">
    <source>
        <dbReference type="Google" id="ProtNLM"/>
    </source>
</evidence>
<sequence>MSVQSKNVGFELDDSDFPELNAKMTGRKEKGRRGAGAKLTRHEKHQAVLVKTIDDPDQVLGKRRKERVSSECNDGYALNVAYSLNKNNRWNEVTAGSLLENGTEFPTCVVERVMTAKDTDANVVAFHTRDETGDCRVQTISGRGTNLNAIHTGEGKKSRGRRAAKEAEAAAALRDSSRSSSDAAETATTGPRVQYNIYKPHKNHRVLAGKLFSRNYNTKKAGKVRAHLKKVEMDDIEGSELEQSIHVDEAIYKPSRDFKFCLGDYLADAEKISKPTAAVYVRRQSIESMQQASDTMDDCDDLSPKPFYLLDISAILRTPVAFEWVLLDTSKWDNYNFVDQIERLGTNEKLDVQWLDADKKRVSIDASRLATDQTIAAPILVIVIEKSVEKKKNVIRVLLNSHVAPTGPFSWQILKSLLKHANQIEDVIHVLAKLVGEWKEGRAPECLDRRGKAKSRFEIHRENFHSAFNSILMARPAKVLTVERMASLVREEGRNMKTQDDSFEHVDYDNAEFCDDESERSSPKVKCISCDTSVSNELFELDDCWQCRQCLRQIIIEQIRAKAVPLEIPFVVSEGQSVYDILPAIIPLPLLHFYTMMTATEMLQHSDADIGDLGECPSCKQLVHIDRPNEYNTCNCVSCGIHWCVECGSEPHWPMSCASFAGWIEKWEREFELHYPERTESLKRIVCACGFEIECRLDANRAECKGCRRVFNPKTLQMLAATYWQINEQTGELERLYDPRDFLEARETQIVPAPKTIKKEFSNVCGQARYLRISKKSEFEKAIRKLKNSHAGVEKLREIRKTILLIVENGLGFVYNEKKKELQTVKANLVQLLKQWLEIENEIENPRSDFNNRIESIECNLAKTFELIKSQI</sequence>
<keyword evidence="3" id="KW-1185">Reference proteome</keyword>
<dbReference type="EMBL" id="CADEPM010000001">
    <property type="protein sequence ID" value="CAB3396529.1"/>
    <property type="molecule type" value="Genomic_DNA"/>
</dbReference>
<evidence type="ECO:0000313" key="3">
    <source>
        <dbReference type="Proteomes" id="UP000494206"/>
    </source>
</evidence>
<evidence type="ECO:0000313" key="2">
    <source>
        <dbReference type="EMBL" id="CAB3396529.1"/>
    </source>
</evidence>
<feature type="compositionally biased region" description="Low complexity" evidence="1">
    <location>
        <begin position="171"/>
        <end position="190"/>
    </location>
</feature>
<dbReference type="OrthoDB" id="5786205at2759"/>
<comment type="caution">
    <text evidence="2">The sequence shown here is derived from an EMBL/GenBank/DDBJ whole genome shotgun (WGS) entry which is preliminary data.</text>
</comment>
<dbReference type="SUPFAM" id="SSF57850">
    <property type="entry name" value="RING/U-box"/>
    <property type="match status" value="1"/>
</dbReference>
<accession>A0A8S1E6M4</accession>
<evidence type="ECO:0000256" key="1">
    <source>
        <dbReference type="SAM" id="MobiDB-lite"/>
    </source>
</evidence>
<dbReference type="PANTHER" id="PTHR31063:SF3">
    <property type="entry name" value="ENHANCER OF POLYCOMB-LIKE PROTEIN"/>
    <property type="match status" value="1"/>
</dbReference>